<feature type="chain" id="PRO_5038459224" evidence="4">
    <location>
        <begin position="26"/>
        <end position="424"/>
    </location>
</feature>
<gene>
    <name evidence="5" type="ORF">C8E83_3371</name>
</gene>
<keyword evidence="6" id="KW-1185">Reference proteome</keyword>
<organism evidence="5 6">
    <name type="scientific">Frondihabitans australicus</name>
    <dbReference type="NCBI Taxonomy" id="386892"/>
    <lineage>
        <taxon>Bacteria</taxon>
        <taxon>Bacillati</taxon>
        <taxon>Actinomycetota</taxon>
        <taxon>Actinomycetes</taxon>
        <taxon>Micrococcales</taxon>
        <taxon>Microbacteriaceae</taxon>
        <taxon>Frondihabitans</taxon>
    </lineage>
</organism>
<evidence type="ECO:0000313" key="5">
    <source>
        <dbReference type="EMBL" id="RKR76206.1"/>
    </source>
</evidence>
<feature type="signal peptide" evidence="4">
    <location>
        <begin position="1"/>
        <end position="25"/>
    </location>
</feature>
<reference evidence="5 6" key="1">
    <citation type="submission" date="2018-10" db="EMBL/GenBank/DDBJ databases">
        <title>Sequencing the genomes of 1000 actinobacteria strains.</title>
        <authorList>
            <person name="Klenk H.-P."/>
        </authorList>
    </citation>
    <scope>NUCLEOTIDE SEQUENCE [LARGE SCALE GENOMIC DNA]</scope>
    <source>
        <strain evidence="5 6">DSM 17894</strain>
    </source>
</reference>
<dbReference type="Gene3D" id="3.40.190.10">
    <property type="entry name" value="Periplasmic binding protein-like II"/>
    <property type="match status" value="1"/>
</dbReference>
<dbReference type="RefSeq" id="WP_121371207.1">
    <property type="nucleotide sequence ID" value="NZ_RBKS01000001.1"/>
</dbReference>
<protein>
    <submittedName>
        <fullName evidence="5">Carbohydrate ABC transporter substrate-binding protein (CUT1 family)</fullName>
    </submittedName>
</protein>
<evidence type="ECO:0000313" key="6">
    <source>
        <dbReference type="Proteomes" id="UP000280008"/>
    </source>
</evidence>
<dbReference type="PANTHER" id="PTHR30061:SF50">
    <property type="entry name" value="MALTOSE_MALTODEXTRIN-BINDING PERIPLASMIC PROTEIN"/>
    <property type="match status" value="1"/>
</dbReference>
<keyword evidence="2" id="KW-0813">Transport</keyword>
<dbReference type="SUPFAM" id="SSF53850">
    <property type="entry name" value="Periplasmic binding protein-like II"/>
    <property type="match status" value="1"/>
</dbReference>
<dbReference type="GO" id="GO:0015768">
    <property type="term" value="P:maltose transport"/>
    <property type="evidence" value="ECO:0007669"/>
    <property type="project" value="TreeGrafter"/>
</dbReference>
<dbReference type="GO" id="GO:0042956">
    <property type="term" value="P:maltodextrin transmembrane transport"/>
    <property type="evidence" value="ECO:0007669"/>
    <property type="project" value="TreeGrafter"/>
</dbReference>
<sequence>MQRRTPRTARRLFAAGALATATALALTACGSGFSSSSSTSGALSKDLTHKNTALSVLIGSSGPAETKAVTNAVADWSKSSGTKASVTAANNLDQQLAQGFASGKPADVFYVASSAVAGYAKAGDLLAYGDQLPNKSDFYPTLVKSFTVGSTFYCAPKDVSTLALVINTKMWSEAGLTSKDYPTTWAQLKTVAAKLTTKQHAGLVMSPQYERLGAFMQEAGGTITNSAGTEATIDSKQNAAGLTYVQDLLKSGSAQFSTDQGTGWGGESFGKGLAAMTVEGNWITGAMQTDYPNIDYKVVEMPAGPSGKSTMQFTNCWGIAKDSPNQKAALALVEKLTSKSDQLSFSKQFGVMPSIQSAATEWKQQNPALVPFLNSVSFAKGVPNQDGSADVVTAFDSKLASLKTENPSDLLSTFQKNFQAILQK</sequence>
<dbReference type="InterPro" id="IPR006059">
    <property type="entry name" value="SBP"/>
</dbReference>
<dbReference type="PANTHER" id="PTHR30061">
    <property type="entry name" value="MALTOSE-BINDING PERIPLASMIC PROTEIN"/>
    <property type="match status" value="1"/>
</dbReference>
<dbReference type="AlphaFoldDB" id="A0A495IM12"/>
<dbReference type="Pfam" id="PF01547">
    <property type="entry name" value="SBP_bac_1"/>
    <property type="match status" value="1"/>
</dbReference>
<comment type="similarity">
    <text evidence="1">Belongs to the bacterial solute-binding protein 1 family.</text>
</comment>
<dbReference type="GO" id="GO:0055052">
    <property type="term" value="C:ATP-binding cassette (ABC) transporter complex, substrate-binding subunit-containing"/>
    <property type="evidence" value="ECO:0007669"/>
    <property type="project" value="TreeGrafter"/>
</dbReference>
<proteinExistence type="inferred from homology"/>
<keyword evidence="3 4" id="KW-0732">Signal</keyword>
<dbReference type="GO" id="GO:1901982">
    <property type="term" value="F:maltose binding"/>
    <property type="evidence" value="ECO:0007669"/>
    <property type="project" value="TreeGrafter"/>
</dbReference>
<name>A0A495IM12_9MICO</name>
<dbReference type="PROSITE" id="PS51257">
    <property type="entry name" value="PROKAR_LIPOPROTEIN"/>
    <property type="match status" value="1"/>
</dbReference>
<dbReference type="EMBL" id="RBKS01000001">
    <property type="protein sequence ID" value="RKR76206.1"/>
    <property type="molecule type" value="Genomic_DNA"/>
</dbReference>
<comment type="caution">
    <text evidence="5">The sequence shown here is derived from an EMBL/GenBank/DDBJ whole genome shotgun (WGS) entry which is preliminary data.</text>
</comment>
<dbReference type="Proteomes" id="UP000280008">
    <property type="component" value="Unassembled WGS sequence"/>
</dbReference>
<accession>A0A495IM12</accession>
<dbReference type="OrthoDB" id="366726at2"/>
<evidence type="ECO:0000256" key="3">
    <source>
        <dbReference type="ARBA" id="ARBA00022729"/>
    </source>
</evidence>
<evidence type="ECO:0000256" key="2">
    <source>
        <dbReference type="ARBA" id="ARBA00022448"/>
    </source>
</evidence>
<evidence type="ECO:0000256" key="4">
    <source>
        <dbReference type="SAM" id="SignalP"/>
    </source>
</evidence>
<evidence type="ECO:0000256" key="1">
    <source>
        <dbReference type="ARBA" id="ARBA00008520"/>
    </source>
</evidence>